<dbReference type="PANTHER" id="PTHR47191:SF2">
    <property type="entry name" value="OS05G0170800 PROTEIN"/>
    <property type="match status" value="1"/>
</dbReference>
<dbReference type="PROSITE" id="PS51087">
    <property type="entry name" value="APAG"/>
    <property type="match status" value="1"/>
</dbReference>
<dbReference type="NCBIfam" id="NF003967">
    <property type="entry name" value="PRK05461.1"/>
    <property type="match status" value="1"/>
</dbReference>
<reference evidence="2" key="1">
    <citation type="submission" date="2018-05" db="EMBL/GenBank/DDBJ databases">
        <authorList>
            <person name="Lanie J.A."/>
            <person name="Ng W.-L."/>
            <person name="Kazmierczak K.M."/>
            <person name="Andrzejewski T.M."/>
            <person name="Davidsen T.M."/>
            <person name="Wayne K.J."/>
            <person name="Tettelin H."/>
            <person name="Glass J.I."/>
            <person name="Rusch D."/>
            <person name="Podicherti R."/>
            <person name="Tsui H.-C.T."/>
            <person name="Winkler M.E."/>
        </authorList>
    </citation>
    <scope>NUCLEOTIDE SEQUENCE</scope>
</reference>
<dbReference type="PANTHER" id="PTHR47191">
    <property type="entry name" value="OS05G0170800 PROTEIN"/>
    <property type="match status" value="1"/>
</dbReference>
<dbReference type="InterPro" id="IPR007474">
    <property type="entry name" value="ApaG_domain"/>
</dbReference>
<dbReference type="AlphaFoldDB" id="A0A383BAV6"/>
<dbReference type="Pfam" id="PF04379">
    <property type="entry name" value="DUF525"/>
    <property type="match status" value="1"/>
</dbReference>
<accession>A0A383BAV6</accession>
<dbReference type="Gene3D" id="2.60.40.1470">
    <property type="entry name" value="ApaG domain"/>
    <property type="match status" value="1"/>
</dbReference>
<dbReference type="EMBL" id="UINC01198799">
    <property type="protein sequence ID" value="SVE16920.1"/>
    <property type="molecule type" value="Genomic_DNA"/>
</dbReference>
<dbReference type="SUPFAM" id="SSF110069">
    <property type="entry name" value="ApaG-like"/>
    <property type="match status" value="1"/>
</dbReference>
<feature type="non-terminal residue" evidence="2">
    <location>
        <position position="112"/>
    </location>
</feature>
<protein>
    <recommendedName>
        <fullName evidence="1">ApaG domain-containing protein</fullName>
    </recommendedName>
</protein>
<feature type="domain" description="ApaG" evidence="1">
    <location>
        <begin position="5"/>
        <end position="112"/>
    </location>
</feature>
<evidence type="ECO:0000259" key="1">
    <source>
        <dbReference type="PROSITE" id="PS51087"/>
    </source>
</evidence>
<evidence type="ECO:0000313" key="2">
    <source>
        <dbReference type="EMBL" id="SVE16920.1"/>
    </source>
</evidence>
<gene>
    <name evidence="2" type="ORF">METZ01_LOCUS469774</name>
</gene>
<sequence length="112" mass="12956">MALAEAISHDFQVTAISRFMPERSNQEIPIFFFAYWITIKNQGVTPAQLLNRYWHIMDADGRVNEVRGEGVVGEQPLIHPGQSFEYNSFCPLPTKFGFMKGHYEMQEEDKDI</sequence>
<dbReference type="InterPro" id="IPR036767">
    <property type="entry name" value="ApaG_sf"/>
</dbReference>
<proteinExistence type="predicted"/>
<organism evidence="2">
    <name type="scientific">marine metagenome</name>
    <dbReference type="NCBI Taxonomy" id="408172"/>
    <lineage>
        <taxon>unclassified sequences</taxon>
        <taxon>metagenomes</taxon>
        <taxon>ecological metagenomes</taxon>
    </lineage>
</organism>
<dbReference type="InterPro" id="IPR050718">
    <property type="entry name" value="ApaG-like"/>
</dbReference>
<name>A0A383BAV6_9ZZZZ</name>